<accession>A0AC34PXY3</accession>
<dbReference type="WBParaSite" id="JU765_v2.g11061.t1">
    <property type="protein sequence ID" value="JU765_v2.g11061.t1"/>
    <property type="gene ID" value="JU765_v2.g11061"/>
</dbReference>
<organism evidence="1 2">
    <name type="scientific">Panagrolaimus sp. JU765</name>
    <dbReference type="NCBI Taxonomy" id="591449"/>
    <lineage>
        <taxon>Eukaryota</taxon>
        <taxon>Metazoa</taxon>
        <taxon>Ecdysozoa</taxon>
        <taxon>Nematoda</taxon>
        <taxon>Chromadorea</taxon>
        <taxon>Rhabditida</taxon>
        <taxon>Tylenchina</taxon>
        <taxon>Panagrolaimomorpha</taxon>
        <taxon>Panagrolaimoidea</taxon>
        <taxon>Panagrolaimidae</taxon>
        <taxon>Panagrolaimus</taxon>
    </lineage>
</organism>
<sequence>MKTQNSHDFETSVKNANFAIALSRMMAFQVEAMVLGEDCKRVEIKNDTISSSDLAANNETLLNYNVDDCKHEVEPTRILLIMPPCYLLAVKEEKCRRLMNKMENEFPFHVGSLFNADELLNKLKRIKEKTDH</sequence>
<name>A0AC34PXY3_9BILA</name>
<reference evidence="2" key="1">
    <citation type="submission" date="2022-11" db="UniProtKB">
        <authorList>
            <consortium name="WormBaseParasite"/>
        </authorList>
    </citation>
    <scope>IDENTIFICATION</scope>
</reference>
<dbReference type="Proteomes" id="UP000887576">
    <property type="component" value="Unplaced"/>
</dbReference>
<proteinExistence type="predicted"/>
<evidence type="ECO:0000313" key="1">
    <source>
        <dbReference type="Proteomes" id="UP000887576"/>
    </source>
</evidence>
<protein>
    <submittedName>
        <fullName evidence="2">Uncharacterized protein</fullName>
    </submittedName>
</protein>
<evidence type="ECO:0000313" key="2">
    <source>
        <dbReference type="WBParaSite" id="JU765_v2.g11061.t1"/>
    </source>
</evidence>